<dbReference type="PANTHER" id="PTHR36928">
    <property type="entry name" value="PHOSPHATASE YCDX-RELATED"/>
    <property type="match status" value="1"/>
</dbReference>
<dbReference type="Pfam" id="PF02811">
    <property type="entry name" value="PHP"/>
    <property type="match status" value="1"/>
</dbReference>
<dbReference type="GO" id="GO:0005829">
    <property type="term" value="C:cytosol"/>
    <property type="evidence" value="ECO:0007669"/>
    <property type="project" value="TreeGrafter"/>
</dbReference>
<dbReference type="Gene3D" id="3.20.20.140">
    <property type="entry name" value="Metal-dependent hydrolases"/>
    <property type="match status" value="1"/>
</dbReference>
<feature type="domain" description="Polymerase/histidinol phosphatase N-terminal" evidence="1">
    <location>
        <begin position="5"/>
        <end position="83"/>
    </location>
</feature>
<dbReference type="RefSeq" id="WP_161821267.1">
    <property type="nucleotide sequence ID" value="NZ_LSRS01000002.1"/>
</dbReference>
<evidence type="ECO:0000259" key="1">
    <source>
        <dbReference type="SMART" id="SM00481"/>
    </source>
</evidence>
<gene>
    <name evidence="2" type="primary">ycdX_2</name>
    <name evidence="2" type="ORF">SPSYN_00873</name>
</gene>
<organism evidence="2 3">
    <name type="scientific">Sporotomaculum syntrophicum</name>
    <dbReference type="NCBI Taxonomy" id="182264"/>
    <lineage>
        <taxon>Bacteria</taxon>
        <taxon>Bacillati</taxon>
        <taxon>Bacillota</taxon>
        <taxon>Clostridia</taxon>
        <taxon>Eubacteriales</taxon>
        <taxon>Desulfallaceae</taxon>
        <taxon>Sporotomaculum</taxon>
    </lineage>
</organism>
<evidence type="ECO:0000313" key="3">
    <source>
        <dbReference type="Proteomes" id="UP000798488"/>
    </source>
</evidence>
<dbReference type="InterPro" id="IPR050243">
    <property type="entry name" value="PHP_phosphatase"/>
</dbReference>
<dbReference type="EC" id="3.1.3.-" evidence="2"/>
<dbReference type="InterPro" id="IPR016195">
    <property type="entry name" value="Pol/histidinol_Pase-like"/>
</dbReference>
<dbReference type="GO" id="GO:0042578">
    <property type="term" value="F:phosphoric ester hydrolase activity"/>
    <property type="evidence" value="ECO:0007669"/>
    <property type="project" value="TreeGrafter"/>
</dbReference>
<keyword evidence="2" id="KW-0378">Hydrolase</keyword>
<proteinExistence type="predicted"/>
<dbReference type="PANTHER" id="PTHR36928:SF1">
    <property type="entry name" value="PHOSPHATASE YCDX-RELATED"/>
    <property type="match status" value="1"/>
</dbReference>
<dbReference type="EMBL" id="LSRS01000002">
    <property type="protein sequence ID" value="KAF1086134.1"/>
    <property type="molecule type" value="Genomic_DNA"/>
</dbReference>
<dbReference type="GO" id="GO:0008270">
    <property type="term" value="F:zinc ion binding"/>
    <property type="evidence" value="ECO:0007669"/>
    <property type="project" value="TreeGrafter"/>
</dbReference>
<name>A0A9D2WRP1_9FIRM</name>
<dbReference type="AlphaFoldDB" id="A0A9D2WRP1"/>
<dbReference type="InterPro" id="IPR003141">
    <property type="entry name" value="Pol/His_phosphatase_N"/>
</dbReference>
<dbReference type="SMART" id="SM00481">
    <property type="entry name" value="POLIIIAc"/>
    <property type="match status" value="1"/>
</dbReference>
<comment type="caution">
    <text evidence="2">The sequence shown here is derived from an EMBL/GenBank/DDBJ whole genome shotgun (WGS) entry which is preliminary data.</text>
</comment>
<keyword evidence="3" id="KW-1185">Reference proteome</keyword>
<sequence>MQLFADWHVHTSYSDGRATLEEMVAAAASCGLDEVAVTDHGPRAMFIGVREAGVYQELKEQAARLAEHYPVRVLVGAEANVISLSGEIDLPASIIKELDILAAGLHPQVWCLPWWQTVTWILPNRLGKAVGSIREKMREANTLALVAAVRQNPLTFISHPGLGMAVDLDEVARACAVTGCAMEINTGHHYVRDKVVLSALREGARLVVNSDAHVPGTVGKLDIGIKLLDKYRVPPEQVLNARPAPQKVESRLPVFTAIAGRMVSPPS</sequence>
<protein>
    <submittedName>
        <fullName evidence="2">Phosphatase YcdX</fullName>
        <ecNumber evidence="2">3.1.3.-</ecNumber>
    </submittedName>
</protein>
<evidence type="ECO:0000313" key="2">
    <source>
        <dbReference type="EMBL" id="KAF1086134.1"/>
    </source>
</evidence>
<dbReference type="Proteomes" id="UP000798488">
    <property type="component" value="Unassembled WGS sequence"/>
</dbReference>
<accession>A0A9D2WRP1</accession>
<dbReference type="OrthoDB" id="9808747at2"/>
<dbReference type="InterPro" id="IPR004013">
    <property type="entry name" value="PHP_dom"/>
</dbReference>
<dbReference type="SUPFAM" id="SSF89550">
    <property type="entry name" value="PHP domain-like"/>
    <property type="match status" value="1"/>
</dbReference>
<reference evidence="2" key="1">
    <citation type="submission" date="2016-02" db="EMBL/GenBank/DDBJ databases">
        <title>Draft Genome Sequence of Sporotomaculum syntrophicum Strain FB, a Syntrophic Benzoate Degrader.</title>
        <authorList>
            <person name="Nobu M.K."/>
            <person name="Narihiro T."/>
            <person name="Qiu Y.-L."/>
            <person name="Ohashi A."/>
            <person name="Liu W.-T."/>
            <person name="Yuji S."/>
        </authorList>
    </citation>
    <scope>NUCLEOTIDE SEQUENCE</scope>
    <source>
        <strain evidence="2">FB</strain>
    </source>
</reference>